<gene>
    <name evidence="1" type="ORF">DPMN_030692</name>
</gene>
<sequence length="99" mass="10863">MPLYSTVFSSTGSHLSCGVATAVGFSQLCSGTRPRACAVSTWELFWKRRGRTRSRDATCAVRSSRGSHEPTIRVTEVLTSSMDTESFTGSRKTTWRAPL</sequence>
<organism evidence="1 2">
    <name type="scientific">Dreissena polymorpha</name>
    <name type="common">Zebra mussel</name>
    <name type="synonym">Mytilus polymorpha</name>
    <dbReference type="NCBI Taxonomy" id="45954"/>
    <lineage>
        <taxon>Eukaryota</taxon>
        <taxon>Metazoa</taxon>
        <taxon>Spiralia</taxon>
        <taxon>Lophotrochozoa</taxon>
        <taxon>Mollusca</taxon>
        <taxon>Bivalvia</taxon>
        <taxon>Autobranchia</taxon>
        <taxon>Heteroconchia</taxon>
        <taxon>Euheterodonta</taxon>
        <taxon>Imparidentia</taxon>
        <taxon>Neoheterodontei</taxon>
        <taxon>Myida</taxon>
        <taxon>Dreissenoidea</taxon>
        <taxon>Dreissenidae</taxon>
        <taxon>Dreissena</taxon>
    </lineage>
</organism>
<keyword evidence="2" id="KW-1185">Reference proteome</keyword>
<accession>A0A9D4LYL8</accession>
<dbReference type="EMBL" id="JAIWYP010000002">
    <property type="protein sequence ID" value="KAH3867560.1"/>
    <property type="molecule type" value="Genomic_DNA"/>
</dbReference>
<reference evidence="1" key="2">
    <citation type="submission" date="2020-11" db="EMBL/GenBank/DDBJ databases">
        <authorList>
            <person name="McCartney M.A."/>
            <person name="Auch B."/>
            <person name="Kono T."/>
            <person name="Mallez S."/>
            <person name="Becker A."/>
            <person name="Gohl D.M."/>
            <person name="Silverstein K.A.T."/>
            <person name="Koren S."/>
            <person name="Bechman K.B."/>
            <person name="Herman A."/>
            <person name="Abrahante J.E."/>
            <person name="Garbe J."/>
        </authorList>
    </citation>
    <scope>NUCLEOTIDE SEQUENCE</scope>
    <source>
        <strain evidence="1">Duluth1</strain>
        <tissue evidence="1">Whole animal</tissue>
    </source>
</reference>
<dbReference type="Proteomes" id="UP000828390">
    <property type="component" value="Unassembled WGS sequence"/>
</dbReference>
<evidence type="ECO:0000313" key="2">
    <source>
        <dbReference type="Proteomes" id="UP000828390"/>
    </source>
</evidence>
<evidence type="ECO:0000313" key="1">
    <source>
        <dbReference type="EMBL" id="KAH3867560.1"/>
    </source>
</evidence>
<name>A0A9D4LYL8_DREPO</name>
<protein>
    <submittedName>
        <fullName evidence="1">Uncharacterized protein</fullName>
    </submittedName>
</protein>
<comment type="caution">
    <text evidence="1">The sequence shown here is derived from an EMBL/GenBank/DDBJ whole genome shotgun (WGS) entry which is preliminary data.</text>
</comment>
<dbReference type="AlphaFoldDB" id="A0A9D4LYL8"/>
<proteinExistence type="predicted"/>
<reference evidence="1" key="1">
    <citation type="journal article" date="2019" name="bioRxiv">
        <title>The Genome of the Zebra Mussel, Dreissena polymorpha: A Resource for Invasive Species Research.</title>
        <authorList>
            <person name="McCartney M.A."/>
            <person name="Auch B."/>
            <person name="Kono T."/>
            <person name="Mallez S."/>
            <person name="Zhang Y."/>
            <person name="Obille A."/>
            <person name="Becker A."/>
            <person name="Abrahante J.E."/>
            <person name="Garbe J."/>
            <person name="Badalamenti J.P."/>
            <person name="Herman A."/>
            <person name="Mangelson H."/>
            <person name="Liachko I."/>
            <person name="Sullivan S."/>
            <person name="Sone E.D."/>
            <person name="Koren S."/>
            <person name="Silverstein K.A.T."/>
            <person name="Beckman K.B."/>
            <person name="Gohl D.M."/>
        </authorList>
    </citation>
    <scope>NUCLEOTIDE SEQUENCE</scope>
    <source>
        <strain evidence="1">Duluth1</strain>
        <tissue evidence="1">Whole animal</tissue>
    </source>
</reference>